<dbReference type="InterPro" id="IPR011663">
    <property type="entry name" value="UTRA"/>
</dbReference>
<dbReference type="SMART" id="SM00345">
    <property type="entry name" value="HTH_GNTR"/>
    <property type="match status" value="1"/>
</dbReference>
<sequence>MIDKSSPIPLYHQIEEVIKQGIEHGEYQPGDVLPAERVYAEQYQVSRMTVRQAITNLVNERYLYRIKGKGTFIAEPKLEQNLKGLTSFTEDMSARGMKASSKISKFDIIPANRSLAEQLNVDMHTPIYEIKRVRLAEEIPMALERTYIPANLIKGLSEERVLSSIYKYAEEQMGLKIKSATQTLEATIANKEEIKLLEVDQGGAPVLLMKRTSKLENGQTFEIVKSSYRADRYKFMIDLER</sequence>
<keyword evidence="6" id="KW-1185">Reference proteome</keyword>
<dbReference type="GO" id="GO:0045892">
    <property type="term" value="P:negative regulation of DNA-templated transcription"/>
    <property type="evidence" value="ECO:0007669"/>
    <property type="project" value="TreeGrafter"/>
</dbReference>
<dbReference type="Gene3D" id="1.10.10.10">
    <property type="entry name" value="Winged helix-like DNA-binding domain superfamily/Winged helix DNA-binding domain"/>
    <property type="match status" value="1"/>
</dbReference>
<feature type="domain" description="HTH gntR-type" evidence="4">
    <location>
        <begin position="8"/>
        <end position="76"/>
    </location>
</feature>
<dbReference type="InterPro" id="IPR036388">
    <property type="entry name" value="WH-like_DNA-bd_sf"/>
</dbReference>
<keyword evidence="1" id="KW-0805">Transcription regulation</keyword>
<dbReference type="InterPro" id="IPR000524">
    <property type="entry name" value="Tscrpt_reg_HTH_GntR"/>
</dbReference>
<dbReference type="InterPro" id="IPR036390">
    <property type="entry name" value="WH_DNA-bd_sf"/>
</dbReference>
<evidence type="ECO:0000256" key="3">
    <source>
        <dbReference type="ARBA" id="ARBA00023163"/>
    </source>
</evidence>
<keyword evidence="2" id="KW-0238">DNA-binding</keyword>
<accession>W4VJ77</accession>
<protein>
    <submittedName>
        <fullName evidence="5">Transcriptional regulator</fullName>
    </submittedName>
</protein>
<dbReference type="InterPro" id="IPR050679">
    <property type="entry name" value="Bact_HTH_transcr_reg"/>
</dbReference>
<dbReference type="PANTHER" id="PTHR44846">
    <property type="entry name" value="MANNOSYL-D-GLYCERATE TRANSPORT/METABOLISM SYSTEM REPRESSOR MNGR-RELATED"/>
    <property type="match status" value="1"/>
</dbReference>
<comment type="caution">
    <text evidence="5">The sequence shown here is derived from an EMBL/GenBank/DDBJ whole genome shotgun (WGS) entry which is preliminary data.</text>
</comment>
<evidence type="ECO:0000256" key="2">
    <source>
        <dbReference type="ARBA" id="ARBA00023125"/>
    </source>
</evidence>
<reference evidence="5 6" key="1">
    <citation type="journal article" date="2014" name="Genome Announc.">
        <title>Draft Genome Sequence of the Boron-Tolerant and Moderately Halotolerant Bacterium Gracilibacillus boraciitolerans JCM 21714T.</title>
        <authorList>
            <person name="Ahmed I."/>
            <person name="Oshima K."/>
            <person name="Suda W."/>
            <person name="Kitamura K."/>
            <person name="Iida T."/>
            <person name="Ohmori Y."/>
            <person name="Fujiwara T."/>
            <person name="Hattori M."/>
            <person name="Ohkuma M."/>
        </authorList>
    </citation>
    <scope>NUCLEOTIDE SEQUENCE [LARGE SCALE GENOMIC DNA]</scope>
    <source>
        <strain evidence="5 6">JCM 21714</strain>
    </source>
</reference>
<keyword evidence="3" id="KW-0804">Transcription</keyword>
<dbReference type="PANTHER" id="PTHR44846:SF1">
    <property type="entry name" value="MANNOSYL-D-GLYCERATE TRANSPORT_METABOLISM SYSTEM REPRESSOR MNGR-RELATED"/>
    <property type="match status" value="1"/>
</dbReference>
<evidence type="ECO:0000256" key="1">
    <source>
        <dbReference type="ARBA" id="ARBA00023015"/>
    </source>
</evidence>
<evidence type="ECO:0000313" key="6">
    <source>
        <dbReference type="Proteomes" id="UP000019102"/>
    </source>
</evidence>
<dbReference type="CDD" id="cd07377">
    <property type="entry name" value="WHTH_GntR"/>
    <property type="match status" value="1"/>
</dbReference>
<organism evidence="5 6">
    <name type="scientific">Gracilibacillus boraciitolerans JCM 21714</name>
    <dbReference type="NCBI Taxonomy" id="1298598"/>
    <lineage>
        <taxon>Bacteria</taxon>
        <taxon>Bacillati</taxon>
        <taxon>Bacillota</taxon>
        <taxon>Bacilli</taxon>
        <taxon>Bacillales</taxon>
        <taxon>Bacillaceae</taxon>
        <taxon>Gracilibacillus</taxon>
    </lineage>
</organism>
<dbReference type="InterPro" id="IPR028978">
    <property type="entry name" value="Chorismate_lyase_/UTRA_dom_sf"/>
</dbReference>
<dbReference type="PRINTS" id="PR00035">
    <property type="entry name" value="HTHGNTR"/>
</dbReference>
<dbReference type="Pfam" id="PF00392">
    <property type="entry name" value="GntR"/>
    <property type="match status" value="1"/>
</dbReference>
<dbReference type="Proteomes" id="UP000019102">
    <property type="component" value="Unassembled WGS sequence"/>
</dbReference>
<dbReference type="OrthoDB" id="9815017at2"/>
<dbReference type="FunFam" id="1.10.10.10:FF:000079">
    <property type="entry name" value="GntR family transcriptional regulator"/>
    <property type="match status" value="1"/>
</dbReference>
<proteinExistence type="predicted"/>
<evidence type="ECO:0000259" key="4">
    <source>
        <dbReference type="PROSITE" id="PS50949"/>
    </source>
</evidence>
<dbReference type="PROSITE" id="PS50949">
    <property type="entry name" value="HTH_GNTR"/>
    <property type="match status" value="1"/>
</dbReference>
<dbReference type="AlphaFoldDB" id="W4VJ77"/>
<dbReference type="GO" id="GO:0003700">
    <property type="term" value="F:DNA-binding transcription factor activity"/>
    <property type="evidence" value="ECO:0007669"/>
    <property type="project" value="InterPro"/>
</dbReference>
<dbReference type="RefSeq" id="WP_035723400.1">
    <property type="nucleotide sequence ID" value="NZ_BAVS01000010.1"/>
</dbReference>
<dbReference type="SUPFAM" id="SSF46785">
    <property type="entry name" value="Winged helix' DNA-binding domain"/>
    <property type="match status" value="1"/>
</dbReference>
<gene>
    <name evidence="5" type="ORF">JCM21714_2265</name>
</gene>
<dbReference type="Gene3D" id="3.40.1410.10">
    <property type="entry name" value="Chorismate lyase-like"/>
    <property type="match status" value="1"/>
</dbReference>
<dbReference type="GO" id="GO:0003677">
    <property type="term" value="F:DNA binding"/>
    <property type="evidence" value="ECO:0007669"/>
    <property type="project" value="UniProtKB-KW"/>
</dbReference>
<dbReference type="SMART" id="SM00866">
    <property type="entry name" value="UTRA"/>
    <property type="match status" value="1"/>
</dbReference>
<name>W4VJ77_9BACI</name>
<evidence type="ECO:0000313" key="5">
    <source>
        <dbReference type="EMBL" id="GAE93211.1"/>
    </source>
</evidence>
<dbReference type="EMBL" id="BAVS01000010">
    <property type="protein sequence ID" value="GAE93211.1"/>
    <property type="molecule type" value="Genomic_DNA"/>
</dbReference>
<dbReference type="STRING" id="1298598.JCM21714_2265"/>
<dbReference type="eggNOG" id="COG2188">
    <property type="taxonomic scope" value="Bacteria"/>
</dbReference>
<dbReference type="Pfam" id="PF07702">
    <property type="entry name" value="UTRA"/>
    <property type="match status" value="1"/>
</dbReference>
<dbReference type="SUPFAM" id="SSF64288">
    <property type="entry name" value="Chorismate lyase-like"/>
    <property type="match status" value="1"/>
</dbReference>